<reference evidence="2" key="1">
    <citation type="submission" date="2020-06" db="EMBL/GenBank/DDBJ databases">
        <title>Paenibacillus sp. nov., isolated from soil.</title>
        <authorList>
            <person name="Seo Y.L."/>
        </authorList>
    </citation>
    <scope>NUCLEOTIDE SEQUENCE [LARGE SCALE GENOMIC DNA]</scope>
    <source>
        <strain evidence="2">JW14</strain>
    </source>
</reference>
<dbReference type="Proteomes" id="UP000564806">
    <property type="component" value="Unassembled WGS sequence"/>
</dbReference>
<organism evidence="2 3">
    <name type="scientific">Paenibacillus agri</name>
    <dbReference type="NCBI Taxonomy" id="2744309"/>
    <lineage>
        <taxon>Bacteria</taxon>
        <taxon>Bacillati</taxon>
        <taxon>Bacillota</taxon>
        <taxon>Bacilli</taxon>
        <taxon>Bacillales</taxon>
        <taxon>Paenibacillaceae</taxon>
        <taxon>Paenibacillus</taxon>
    </lineage>
</organism>
<sequence>MVKPWKIAIFSFIGIIVFLMIDAAVYIHNIGYNNIKQMYRLQTTGLSIVQIESDTSGYERYLTKAEQPQELLKARMKKEGWTYISQEGAGYFFEKDGQQEIVTMKKWNHFYMIYDLKLKVANLAD</sequence>
<evidence type="ECO:0000313" key="3">
    <source>
        <dbReference type="Proteomes" id="UP000564806"/>
    </source>
</evidence>
<feature type="transmembrane region" description="Helical" evidence="1">
    <location>
        <begin position="7"/>
        <end position="27"/>
    </location>
</feature>
<dbReference type="EMBL" id="JABWCS010000215">
    <property type="protein sequence ID" value="NUU62479.1"/>
    <property type="molecule type" value="Genomic_DNA"/>
</dbReference>
<proteinExistence type="predicted"/>
<keyword evidence="1" id="KW-0472">Membrane</keyword>
<gene>
    <name evidence="2" type="ORF">HPT30_19225</name>
</gene>
<keyword evidence="1" id="KW-1133">Transmembrane helix</keyword>
<evidence type="ECO:0000313" key="2">
    <source>
        <dbReference type="EMBL" id="NUU62479.1"/>
    </source>
</evidence>
<protein>
    <submittedName>
        <fullName evidence="2">Uncharacterized protein</fullName>
    </submittedName>
</protein>
<dbReference type="RefSeq" id="WP_175372950.1">
    <property type="nucleotide sequence ID" value="NZ_JABWCS010000215.1"/>
</dbReference>
<accession>A0A850ERX1</accession>
<dbReference type="AlphaFoldDB" id="A0A850ERX1"/>
<keyword evidence="3" id="KW-1185">Reference proteome</keyword>
<keyword evidence="1" id="KW-0812">Transmembrane</keyword>
<name>A0A850ERX1_9BACL</name>
<comment type="caution">
    <text evidence="2">The sequence shown here is derived from an EMBL/GenBank/DDBJ whole genome shotgun (WGS) entry which is preliminary data.</text>
</comment>
<evidence type="ECO:0000256" key="1">
    <source>
        <dbReference type="SAM" id="Phobius"/>
    </source>
</evidence>